<dbReference type="InterPro" id="IPR013230">
    <property type="entry name" value="Peptidase_M15A_C"/>
</dbReference>
<evidence type="ECO:0000313" key="3">
    <source>
        <dbReference type="EMBL" id="UYO61261.1"/>
    </source>
</evidence>
<dbReference type="InterPro" id="IPR002477">
    <property type="entry name" value="Peptidoglycan-bd-like"/>
</dbReference>
<dbReference type="Gene3D" id="1.10.101.10">
    <property type="entry name" value="PGBD-like superfamily/PGBD"/>
    <property type="match status" value="1"/>
</dbReference>
<name>A0ABY6HCC4_9FIRM</name>
<sequence>MNAFIKKIQTALNDRGYGPLKIDGRDGPKTKKAITAFQKDTGLDPDGLVGPLTENRLFLEQLSVISLDGDGSTAHFARAEFACDCQGVDCDGYPGTMDWGLLLKLEALRNALNNPVVITSGLRCQTRNNEVGGIPGSKHLSGQAADLYAPGISIDRVASIAESLGLSTIIYTEQGFVHCEV</sequence>
<keyword evidence="3" id="KW-0378">Hydrolase</keyword>
<keyword evidence="4" id="KW-1185">Reference proteome</keyword>
<dbReference type="SUPFAM" id="SSF55166">
    <property type="entry name" value="Hedgehog/DD-peptidase"/>
    <property type="match status" value="1"/>
</dbReference>
<dbReference type="Gene3D" id="3.30.1380.10">
    <property type="match status" value="1"/>
</dbReference>
<accession>A0ABY6HCC4</accession>
<keyword evidence="3" id="KW-0645">Protease</keyword>
<gene>
    <name evidence="3" type="ORF">LNN31_10730</name>
</gene>
<dbReference type="InterPro" id="IPR036365">
    <property type="entry name" value="PGBD-like_sf"/>
</dbReference>
<keyword evidence="3" id="KW-0121">Carboxypeptidase</keyword>
<dbReference type="SUPFAM" id="SSF47090">
    <property type="entry name" value="PGBD-like"/>
    <property type="match status" value="1"/>
</dbReference>
<dbReference type="Proteomes" id="UP001163550">
    <property type="component" value="Chromosome"/>
</dbReference>
<evidence type="ECO:0000259" key="1">
    <source>
        <dbReference type="Pfam" id="PF01471"/>
    </source>
</evidence>
<dbReference type="EMBL" id="CP087994">
    <property type="protein sequence ID" value="UYO61261.1"/>
    <property type="molecule type" value="Genomic_DNA"/>
</dbReference>
<feature type="domain" description="Peptidase M15A C-terminal" evidence="2">
    <location>
        <begin position="74"/>
        <end position="179"/>
    </location>
</feature>
<dbReference type="Pfam" id="PF08291">
    <property type="entry name" value="Peptidase_M15_3"/>
    <property type="match status" value="1"/>
</dbReference>
<proteinExistence type="predicted"/>
<protein>
    <submittedName>
        <fullName evidence="3">D-Ala-D-Ala carboxypeptidase family metallohydrolase</fullName>
    </submittedName>
</protein>
<dbReference type="InterPro" id="IPR036366">
    <property type="entry name" value="PGBDSf"/>
</dbReference>
<organism evidence="3 4">
    <name type="scientific">Acetobacterium wieringae</name>
    <dbReference type="NCBI Taxonomy" id="52694"/>
    <lineage>
        <taxon>Bacteria</taxon>
        <taxon>Bacillati</taxon>
        <taxon>Bacillota</taxon>
        <taxon>Clostridia</taxon>
        <taxon>Eubacteriales</taxon>
        <taxon>Eubacteriaceae</taxon>
        <taxon>Acetobacterium</taxon>
    </lineage>
</organism>
<feature type="domain" description="Peptidoglycan binding-like" evidence="1">
    <location>
        <begin position="5"/>
        <end position="57"/>
    </location>
</feature>
<evidence type="ECO:0000313" key="4">
    <source>
        <dbReference type="Proteomes" id="UP001163550"/>
    </source>
</evidence>
<dbReference type="InterPro" id="IPR009045">
    <property type="entry name" value="Zn_M74/Hedgehog-like"/>
</dbReference>
<dbReference type="GO" id="GO:0004180">
    <property type="term" value="F:carboxypeptidase activity"/>
    <property type="evidence" value="ECO:0007669"/>
    <property type="project" value="UniProtKB-KW"/>
</dbReference>
<reference evidence="3" key="1">
    <citation type="submission" date="2021-11" db="EMBL/GenBank/DDBJ databases">
        <title>Isoprene-degrading acetogen.</title>
        <authorList>
            <person name="Yang Y."/>
            <person name="Jin H."/>
            <person name="Yan J."/>
        </authorList>
    </citation>
    <scope>NUCLEOTIDE SEQUENCE</scope>
    <source>
        <strain evidence="3">Berkeley</strain>
    </source>
</reference>
<dbReference type="Pfam" id="PF01471">
    <property type="entry name" value="PG_binding_1"/>
    <property type="match status" value="1"/>
</dbReference>
<evidence type="ECO:0000259" key="2">
    <source>
        <dbReference type="Pfam" id="PF08291"/>
    </source>
</evidence>
<dbReference type="RefSeq" id="WP_228883557.1">
    <property type="nucleotide sequence ID" value="NZ_CABIIK010000057.1"/>
</dbReference>